<dbReference type="OrthoDB" id="19657at2759"/>
<keyword evidence="2" id="KW-0378">Hydrolase</keyword>
<organism evidence="2 3">
    <name type="scientific">Phanerochaete sordida</name>
    <dbReference type="NCBI Taxonomy" id="48140"/>
    <lineage>
        <taxon>Eukaryota</taxon>
        <taxon>Fungi</taxon>
        <taxon>Dikarya</taxon>
        <taxon>Basidiomycota</taxon>
        <taxon>Agaricomycotina</taxon>
        <taxon>Agaricomycetes</taxon>
        <taxon>Polyporales</taxon>
        <taxon>Phanerochaetaceae</taxon>
        <taxon>Phanerochaete</taxon>
    </lineage>
</organism>
<dbReference type="SUPFAM" id="SSF53474">
    <property type="entry name" value="alpha/beta-Hydrolases"/>
    <property type="match status" value="1"/>
</dbReference>
<gene>
    <name evidence="2" type="ORF">PsYK624_008320</name>
</gene>
<dbReference type="Gene3D" id="3.40.50.1820">
    <property type="entry name" value="alpha/beta hydrolase"/>
    <property type="match status" value="1"/>
</dbReference>
<proteinExistence type="predicted"/>
<evidence type="ECO:0000313" key="2">
    <source>
        <dbReference type="EMBL" id="GJE84756.1"/>
    </source>
</evidence>
<keyword evidence="3" id="KW-1185">Reference proteome</keyword>
<dbReference type="AlphaFoldDB" id="A0A9P3FY65"/>
<feature type="region of interest" description="Disordered" evidence="1">
    <location>
        <begin position="384"/>
        <end position="442"/>
    </location>
</feature>
<dbReference type="InterPro" id="IPR029058">
    <property type="entry name" value="AB_hydrolase_fold"/>
</dbReference>
<comment type="caution">
    <text evidence="2">The sequence shown here is derived from an EMBL/GenBank/DDBJ whole genome shotgun (WGS) entry which is preliminary data.</text>
</comment>
<evidence type="ECO:0000256" key="1">
    <source>
        <dbReference type="SAM" id="MobiDB-lite"/>
    </source>
</evidence>
<name>A0A9P3FY65_9APHY</name>
<protein>
    <submittedName>
        <fullName evidence="2">Alpha/beta hydrolase</fullName>
    </submittedName>
</protein>
<feature type="compositionally biased region" description="Basic and acidic residues" evidence="1">
    <location>
        <begin position="384"/>
        <end position="405"/>
    </location>
</feature>
<reference evidence="2 3" key="1">
    <citation type="submission" date="2021-08" db="EMBL/GenBank/DDBJ databases">
        <title>Draft Genome Sequence of Phanerochaete sordida strain YK-624.</title>
        <authorList>
            <person name="Mori T."/>
            <person name="Dohra H."/>
            <person name="Suzuki T."/>
            <person name="Kawagishi H."/>
            <person name="Hirai H."/>
        </authorList>
    </citation>
    <scope>NUCLEOTIDE SEQUENCE [LARGE SCALE GENOMIC DNA]</scope>
    <source>
        <strain evidence="2 3">YK-624</strain>
    </source>
</reference>
<sequence>MPFVDITAKDDYASLWYWTNTYNFNVGIFDPSRPTLVLLHPTCLDSSWMQPQVEDPRLRNSYNMVMIDTRISGKSRCRYSGKHDLWVTAADLAHAFYHLRLPPAHIFAPDLYSMAALRFAALFPELCLSLTLCNVPPPTEVKTVFDMMEELNHMWGFAEDLESYEYVCKEFLNFWGGTHAHPDLQDEIVAFWESYYPPFRRSYSMANMNLFLNRTPMTQVELSSITCPVMIIQAEKSQAHPYHFAEQLQRDLTGVPDAKVIKAHGSNAGYLSVVVASVVNKSLSNFLSVQPHADSVQTGEVYARPLKEFMSAALRRLGNMKGDITIANRDPLSPLSFSCVPPEAQKNQEEMMMKYIAGQQTAFSPLGPGGRPMRKFSERQNHWLEPGRDGFSRADPSKRVNDVEKKRRLKVQWTDSDRDVKRGTLTPDSNGSTPGPPTPIPLADDIVSLEDQQLARVRRANITSTIVDKQVLKGAAAKLSQSPGQTLRSFMRS</sequence>
<evidence type="ECO:0000313" key="3">
    <source>
        <dbReference type="Proteomes" id="UP000703269"/>
    </source>
</evidence>
<accession>A0A9P3FY65</accession>
<dbReference type="GO" id="GO:0016787">
    <property type="term" value="F:hydrolase activity"/>
    <property type="evidence" value="ECO:0007669"/>
    <property type="project" value="UniProtKB-KW"/>
</dbReference>
<dbReference type="Proteomes" id="UP000703269">
    <property type="component" value="Unassembled WGS sequence"/>
</dbReference>
<dbReference type="EMBL" id="BPQB01000001">
    <property type="protein sequence ID" value="GJE84756.1"/>
    <property type="molecule type" value="Genomic_DNA"/>
</dbReference>